<dbReference type="EMBL" id="QKSB01000004">
    <property type="protein sequence ID" value="PZE17366.1"/>
    <property type="molecule type" value="Genomic_DNA"/>
</dbReference>
<protein>
    <recommendedName>
        <fullName evidence="3">Secretion system C-terminal sorting domain-containing protein</fullName>
    </recommendedName>
</protein>
<evidence type="ECO:0000313" key="5">
    <source>
        <dbReference type="Proteomes" id="UP000249248"/>
    </source>
</evidence>
<organism evidence="4 5">
    <name type="scientific">Putridiphycobacter roseus</name>
    <dbReference type="NCBI Taxonomy" id="2219161"/>
    <lineage>
        <taxon>Bacteria</taxon>
        <taxon>Pseudomonadati</taxon>
        <taxon>Bacteroidota</taxon>
        <taxon>Flavobacteriia</taxon>
        <taxon>Flavobacteriales</taxon>
        <taxon>Crocinitomicaceae</taxon>
        <taxon>Putridiphycobacter</taxon>
    </lineage>
</organism>
<feature type="signal peptide" evidence="2">
    <location>
        <begin position="1"/>
        <end position="18"/>
    </location>
</feature>
<dbReference type="RefSeq" id="WP_111062891.1">
    <property type="nucleotide sequence ID" value="NZ_JBHUCU010000016.1"/>
</dbReference>
<gene>
    <name evidence="4" type="ORF">DNU06_08835</name>
</gene>
<evidence type="ECO:0000256" key="1">
    <source>
        <dbReference type="ARBA" id="ARBA00022729"/>
    </source>
</evidence>
<feature type="chain" id="PRO_5015964240" description="Secretion system C-terminal sorting domain-containing protein" evidence="2">
    <location>
        <begin position="19"/>
        <end position="341"/>
    </location>
</feature>
<evidence type="ECO:0000313" key="4">
    <source>
        <dbReference type="EMBL" id="PZE17366.1"/>
    </source>
</evidence>
<evidence type="ECO:0000256" key="2">
    <source>
        <dbReference type="SAM" id="SignalP"/>
    </source>
</evidence>
<accession>A0A2W1NH93</accession>
<sequence>MKKLILSFALFTAFISNAQSISLSDTLSTGDMFQYYLVDSATPSQASTIGNAAGTTWDFSNIILVDDAGLYNTSVIDIATSSFATDFPAAVYHEDFNSGVQTFFENTTTNVITHGFVFSSGGSDYVIKYNTDVLDGLPFPIAFGDATNDVISGEATVPTFGTVAISGTATIEADGEGELKLPGNTYANTLRVKTVETLSGLTLLGNATITRTSYNYYHTATSNFPIFIYGDIVLTIPGMGAINLKMIWSKDANPNYLSNETLKSDAFTAKLYPNPSTEGVTLSLNKIGANIEILNTIGKIVYSNSATGLNNYIDLSTLSTGVYFVRVSAGNEVITKKLILK</sequence>
<dbReference type="InterPro" id="IPR026444">
    <property type="entry name" value="Secre_tail"/>
</dbReference>
<dbReference type="OrthoDB" id="866189at2"/>
<name>A0A2W1NH93_9FLAO</name>
<keyword evidence="5" id="KW-1185">Reference proteome</keyword>
<dbReference type="Pfam" id="PF18962">
    <property type="entry name" value="Por_Secre_tail"/>
    <property type="match status" value="1"/>
</dbReference>
<keyword evidence="1 2" id="KW-0732">Signal</keyword>
<feature type="domain" description="Secretion system C-terminal sorting" evidence="3">
    <location>
        <begin position="271"/>
        <end position="339"/>
    </location>
</feature>
<dbReference type="Proteomes" id="UP000249248">
    <property type="component" value="Unassembled WGS sequence"/>
</dbReference>
<reference evidence="4 5" key="1">
    <citation type="submission" date="2018-06" db="EMBL/GenBank/DDBJ databases">
        <title>The draft genome sequence of Crocinitomix sp. SM1701.</title>
        <authorList>
            <person name="Zhang X."/>
        </authorList>
    </citation>
    <scope>NUCLEOTIDE SEQUENCE [LARGE SCALE GENOMIC DNA]</scope>
    <source>
        <strain evidence="4 5">SM1701</strain>
    </source>
</reference>
<proteinExistence type="predicted"/>
<dbReference type="AlphaFoldDB" id="A0A2W1NH93"/>
<comment type="caution">
    <text evidence="4">The sequence shown here is derived from an EMBL/GenBank/DDBJ whole genome shotgun (WGS) entry which is preliminary data.</text>
</comment>
<dbReference type="NCBIfam" id="TIGR04183">
    <property type="entry name" value="Por_Secre_tail"/>
    <property type="match status" value="1"/>
</dbReference>
<evidence type="ECO:0000259" key="3">
    <source>
        <dbReference type="Pfam" id="PF18962"/>
    </source>
</evidence>